<name>A0A2C6CH80_FUSNP</name>
<dbReference type="RefSeq" id="WP_098974101.1">
    <property type="nucleotide sequence ID" value="NZ_CP077110.1"/>
</dbReference>
<comment type="caution">
    <text evidence="1">The sequence shown here is derived from an EMBL/GenBank/DDBJ whole genome shotgun (WGS) entry which is preliminary data.</text>
</comment>
<sequence length="290" mass="35135">MLQKYLFLEILNSEDPKTKYEEFKNLANYNFLIYFLKENKNNNISNDENNIISDESNNSFNLLNNYEKIFINKFADYENFNFIGSLIEIRYVIEIDTNIVSYLDRLCKNNLVEEQNLDIQKMLDDIIPKHKYFKLGYNLYMLENILKGIDDNIILDVAKSVEYSFYPEKKSINNDFIYSIEKKIKERIEHIKLLKNEKEKQNIPILCLLIKVFFIKKLTYNLYERIEKLVCFINEELGVYMEVETIICILYLLDDKNIEKFFIERKILSMSWDLSHLRFFRRNIYKKTYI</sequence>
<gene>
    <name evidence="1" type="ORF">CBG54_05140</name>
</gene>
<evidence type="ECO:0000313" key="2">
    <source>
        <dbReference type="Proteomes" id="UP000224182"/>
    </source>
</evidence>
<dbReference type="AlphaFoldDB" id="A0A2C6CH80"/>
<organism evidence="1 2">
    <name type="scientific">Fusobacterium nucleatum subsp. polymorphum</name>
    <name type="common">Fusobacterium polymorphum</name>
    <dbReference type="NCBI Taxonomy" id="76857"/>
    <lineage>
        <taxon>Bacteria</taxon>
        <taxon>Fusobacteriati</taxon>
        <taxon>Fusobacteriota</taxon>
        <taxon>Fusobacteriia</taxon>
        <taxon>Fusobacteriales</taxon>
        <taxon>Fusobacteriaceae</taxon>
        <taxon>Fusobacterium</taxon>
    </lineage>
</organism>
<evidence type="ECO:0000313" key="1">
    <source>
        <dbReference type="EMBL" id="PHI06446.1"/>
    </source>
</evidence>
<dbReference type="Proteomes" id="UP000224182">
    <property type="component" value="Unassembled WGS sequence"/>
</dbReference>
<reference evidence="1 2" key="1">
    <citation type="submission" date="2017-06" db="EMBL/GenBank/DDBJ databases">
        <title>Draft genome sequence of Fusobacterium nucleatum subsp. polymorphum KCOM 1271 (=ChDC F305).</title>
        <authorList>
            <person name="Kook J.-K."/>
            <person name="Park S.-N."/>
            <person name="Lim Y.K."/>
            <person name="Roh H."/>
        </authorList>
    </citation>
    <scope>NUCLEOTIDE SEQUENCE [LARGE SCALE GENOMIC DNA]</scope>
    <source>
        <strain evidence="2">KCOM 1271 (ChDC F305)</strain>
    </source>
</reference>
<protein>
    <submittedName>
        <fullName evidence="1">Uncharacterized protein</fullName>
    </submittedName>
</protein>
<proteinExistence type="predicted"/>
<dbReference type="EMBL" id="NIRN01000001">
    <property type="protein sequence ID" value="PHI06446.1"/>
    <property type="molecule type" value="Genomic_DNA"/>
</dbReference>
<accession>A0A2C6CH80</accession>